<evidence type="ECO:0000256" key="5">
    <source>
        <dbReference type="SAM" id="Coils"/>
    </source>
</evidence>
<protein>
    <recommendedName>
        <fullName evidence="2">histidine kinase</fullName>
        <ecNumber evidence="2">2.7.13.3</ecNumber>
    </recommendedName>
</protein>
<evidence type="ECO:0000256" key="2">
    <source>
        <dbReference type="ARBA" id="ARBA00012438"/>
    </source>
</evidence>
<proteinExistence type="predicted"/>
<feature type="domain" description="Histidine kinase" evidence="6">
    <location>
        <begin position="73"/>
        <end position="298"/>
    </location>
</feature>
<dbReference type="Proteomes" id="UP001203423">
    <property type="component" value="Unassembled WGS sequence"/>
</dbReference>
<dbReference type="InterPro" id="IPR003661">
    <property type="entry name" value="HisK_dim/P_dom"/>
</dbReference>
<dbReference type="SUPFAM" id="SSF55874">
    <property type="entry name" value="ATPase domain of HSP90 chaperone/DNA topoisomerase II/histidine kinase"/>
    <property type="match status" value="1"/>
</dbReference>
<accession>A0ABT0LDJ9</accession>
<keyword evidence="4 7" id="KW-0418">Kinase</keyword>
<feature type="coiled-coil region" evidence="5">
    <location>
        <begin position="4"/>
        <end position="31"/>
    </location>
</feature>
<organism evidence="7 8">
    <name type="scientific">Shewanella surugensis</name>
    <dbReference type="NCBI Taxonomy" id="212020"/>
    <lineage>
        <taxon>Bacteria</taxon>
        <taxon>Pseudomonadati</taxon>
        <taxon>Pseudomonadota</taxon>
        <taxon>Gammaproteobacteria</taxon>
        <taxon>Alteromonadales</taxon>
        <taxon>Shewanellaceae</taxon>
        <taxon>Shewanella</taxon>
    </lineage>
</organism>
<comment type="caution">
    <text evidence="7">The sequence shown here is derived from an EMBL/GenBank/DDBJ whole genome shotgun (WGS) entry which is preliminary data.</text>
</comment>
<dbReference type="InterPro" id="IPR003594">
    <property type="entry name" value="HATPase_dom"/>
</dbReference>
<keyword evidence="3" id="KW-0808">Transferase</keyword>
<dbReference type="EMBL" id="JAKIKS010000055">
    <property type="protein sequence ID" value="MCL1125649.1"/>
    <property type="molecule type" value="Genomic_DNA"/>
</dbReference>
<dbReference type="PANTHER" id="PTHR43047:SF66">
    <property type="entry name" value="HISKA"/>
    <property type="match status" value="1"/>
</dbReference>
<sequence length="312" mass="35548">MNEVDKLKRRLQRTQAALRAAEDLAESKLRNAYHSQEKLKEEIINRKTIEKNLVDTIDEKQKALSVRTQFLQNMSHKLKTPMNGIIGMAEVLDYSRETLNQEQRLCLEVIQECGDNLLKMIENTIQYAQLTSSIYNPKPHNFNIREMLEDFITFYLYSNKISDRGINCNISSIVPNIINADKQTLIKVITRLLDNAIQYSPSNSNVMISVSANMFTSRQCMLVFDIIDTGTGFTKGLFTKYTSNLKEINNYSIQKSSFKLGLGLIICQIMLNNVKGNFSTKENTPSGSIVSFTFPAMLKAQTQDQDQDQDQG</sequence>
<keyword evidence="8" id="KW-1185">Reference proteome</keyword>
<dbReference type="GO" id="GO:0016301">
    <property type="term" value="F:kinase activity"/>
    <property type="evidence" value="ECO:0007669"/>
    <property type="project" value="UniProtKB-KW"/>
</dbReference>
<reference evidence="7 8" key="1">
    <citation type="submission" date="2022-01" db="EMBL/GenBank/DDBJ databases">
        <title>Whole genome-based taxonomy of the Shewanellaceae.</title>
        <authorList>
            <person name="Martin-Rodriguez A.J."/>
        </authorList>
    </citation>
    <scope>NUCLEOTIDE SEQUENCE [LARGE SCALE GENOMIC DNA]</scope>
    <source>
        <strain evidence="7 8">DSM 17177</strain>
    </source>
</reference>
<dbReference type="SMART" id="SM00387">
    <property type="entry name" value="HATPase_c"/>
    <property type="match status" value="1"/>
</dbReference>
<evidence type="ECO:0000256" key="1">
    <source>
        <dbReference type="ARBA" id="ARBA00000085"/>
    </source>
</evidence>
<dbReference type="SMART" id="SM00388">
    <property type="entry name" value="HisKA"/>
    <property type="match status" value="1"/>
</dbReference>
<dbReference type="PANTHER" id="PTHR43047">
    <property type="entry name" value="TWO-COMPONENT HISTIDINE PROTEIN KINASE"/>
    <property type="match status" value="1"/>
</dbReference>
<dbReference type="PROSITE" id="PS50109">
    <property type="entry name" value="HIS_KIN"/>
    <property type="match status" value="1"/>
</dbReference>
<dbReference type="RefSeq" id="WP_248940956.1">
    <property type="nucleotide sequence ID" value="NZ_JAKIKS010000055.1"/>
</dbReference>
<dbReference type="Pfam" id="PF00512">
    <property type="entry name" value="HisKA"/>
    <property type="match status" value="1"/>
</dbReference>
<gene>
    <name evidence="7" type="ORF">L2764_14475</name>
</gene>
<dbReference type="InterPro" id="IPR036890">
    <property type="entry name" value="HATPase_C_sf"/>
</dbReference>
<dbReference type="Gene3D" id="3.30.565.10">
    <property type="entry name" value="Histidine kinase-like ATPase, C-terminal domain"/>
    <property type="match status" value="1"/>
</dbReference>
<evidence type="ECO:0000313" key="8">
    <source>
        <dbReference type="Proteomes" id="UP001203423"/>
    </source>
</evidence>
<dbReference type="Gene3D" id="1.10.287.130">
    <property type="match status" value="1"/>
</dbReference>
<evidence type="ECO:0000256" key="4">
    <source>
        <dbReference type="ARBA" id="ARBA00022777"/>
    </source>
</evidence>
<dbReference type="EC" id="2.7.13.3" evidence="2"/>
<evidence type="ECO:0000313" key="7">
    <source>
        <dbReference type="EMBL" id="MCL1125649.1"/>
    </source>
</evidence>
<dbReference type="InterPro" id="IPR005467">
    <property type="entry name" value="His_kinase_dom"/>
</dbReference>
<dbReference type="CDD" id="cd00082">
    <property type="entry name" value="HisKA"/>
    <property type="match status" value="1"/>
</dbReference>
<dbReference type="SUPFAM" id="SSF47384">
    <property type="entry name" value="Homodimeric domain of signal transducing histidine kinase"/>
    <property type="match status" value="1"/>
</dbReference>
<evidence type="ECO:0000256" key="3">
    <source>
        <dbReference type="ARBA" id="ARBA00022679"/>
    </source>
</evidence>
<dbReference type="InterPro" id="IPR036097">
    <property type="entry name" value="HisK_dim/P_sf"/>
</dbReference>
<keyword evidence="5" id="KW-0175">Coiled coil</keyword>
<comment type="catalytic activity">
    <reaction evidence="1">
        <text>ATP + protein L-histidine = ADP + protein N-phospho-L-histidine.</text>
        <dbReference type="EC" id="2.7.13.3"/>
    </reaction>
</comment>
<name>A0ABT0LDJ9_9GAMM</name>
<dbReference type="Pfam" id="PF02518">
    <property type="entry name" value="HATPase_c"/>
    <property type="match status" value="1"/>
</dbReference>
<evidence type="ECO:0000259" key="6">
    <source>
        <dbReference type="PROSITE" id="PS50109"/>
    </source>
</evidence>